<dbReference type="InterPro" id="IPR024935">
    <property type="entry name" value="Rubredoxin_dom"/>
</dbReference>
<dbReference type="EMBL" id="FNOU01000009">
    <property type="protein sequence ID" value="SDX86588.1"/>
    <property type="molecule type" value="Genomic_DNA"/>
</dbReference>
<dbReference type="CDD" id="cd00730">
    <property type="entry name" value="rubredoxin"/>
    <property type="match status" value="1"/>
</dbReference>
<gene>
    <name evidence="9" type="ORF">SAMN04488579_10955</name>
</gene>
<evidence type="ECO:0000256" key="6">
    <source>
        <dbReference type="PIRNR" id="PIRNR000071"/>
    </source>
</evidence>
<dbReference type="InterPro" id="IPR024934">
    <property type="entry name" value="Rubredoxin-like_dom"/>
</dbReference>
<proteinExistence type="inferred from homology"/>
<dbReference type="PANTHER" id="PTHR47627:SF1">
    <property type="entry name" value="RUBREDOXIN-1-RELATED"/>
    <property type="match status" value="1"/>
</dbReference>
<evidence type="ECO:0000256" key="5">
    <source>
        <dbReference type="ARBA" id="ARBA00023004"/>
    </source>
</evidence>
<evidence type="ECO:0000259" key="8">
    <source>
        <dbReference type="PROSITE" id="PS50903"/>
    </source>
</evidence>
<dbReference type="Gene3D" id="2.20.28.10">
    <property type="match status" value="1"/>
</dbReference>
<name>A0A1H3F8A1_EUBBA</name>
<dbReference type="InterPro" id="IPR050526">
    <property type="entry name" value="Rubredoxin_ET"/>
</dbReference>
<feature type="binding site" evidence="7">
    <location>
        <position position="12"/>
    </location>
    <ligand>
        <name>Fe cation</name>
        <dbReference type="ChEBI" id="CHEBI:24875"/>
    </ligand>
</feature>
<keyword evidence="10" id="KW-1185">Reference proteome</keyword>
<dbReference type="STRING" id="1528.SAMN04488579_10955"/>
<dbReference type="RefSeq" id="WP_422717895.1">
    <property type="nucleotide sequence ID" value="NZ_FNOU01000009.1"/>
</dbReference>
<dbReference type="GO" id="GO:0005506">
    <property type="term" value="F:iron ion binding"/>
    <property type="evidence" value="ECO:0007669"/>
    <property type="project" value="InterPro"/>
</dbReference>
<feature type="binding site" evidence="7">
    <location>
        <position position="42"/>
    </location>
    <ligand>
        <name>Fe cation</name>
        <dbReference type="ChEBI" id="CHEBI:24875"/>
    </ligand>
</feature>
<evidence type="ECO:0000256" key="7">
    <source>
        <dbReference type="PIRSR" id="PIRSR000071-1"/>
    </source>
</evidence>
<dbReference type="PRINTS" id="PR00163">
    <property type="entry name" value="RUBREDOXIN"/>
</dbReference>
<organism evidence="9 10">
    <name type="scientific">Eubacterium barkeri</name>
    <name type="common">Clostridium barkeri</name>
    <dbReference type="NCBI Taxonomy" id="1528"/>
    <lineage>
        <taxon>Bacteria</taxon>
        <taxon>Bacillati</taxon>
        <taxon>Bacillota</taxon>
        <taxon>Clostridia</taxon>
        <taxon>Eubacteriales</taxon>
        <taxon>Eubacteriaceae</taxon>
        <taxon>Eubacterium</taxon>
    </lineage>
</organism>
<dbReference type="PROSITE" id="PS50903">
    <property type="entry name" value="RUBREDOXIN_LIKE"/>
    <property type="match status" value="1"/>
</dbReference>
<protein>
    <recommendedName>
        <fullName evidence="6">Rubredoxin</fullName>
    </recommendedName>
</protein>
<dbReference type="GO" id="GO:0043448">
    <property type="term" value="P:alkane catabolic process"/>
    <property type="evidence" value="ECO:0007669"/>
    <property type="project" value="TreeGrafter"/>
</dbReference>
<dbReference type="SUPFAM" id="SSF57802">
    <property type="entry name" value="Rubredoxin-like"/>
    <property type="match status" value="1"/>
</dbReference>
<dbReference type="GO" id="GO:0009055">
    <property type="term" value="F:electron transfer activity"/>
    <property type="evidence" value="ECO:0007669"/>
    <property type="project" value="InterPro"/>
</dbReference>
<keyword evidence="4 6" id="KW-0249">Electron transport</keyword>
<dbReference type="PIRSF" id="PIRSF000071">
    <property type="entry name" value="Rubredoxin"/>
    <property type="match status" value="1"/>
</dbReference>
<keyword evidence="2 6" id="KW-0813">Transport</keyword>
<keyword evidence="3 6" id="KW-0479">Metal-binding</keyword>
<dbReference type="InterPro" id="IPR024922">
    <property type="entry name" value="Rubredoxin"/>
</dbReference>
<evidence type="ECO:0000256" key="1">
    <source>
        <dbReference type="ARBA" id="ARBA00005337"/>
    </source>
</evidence>
<dbReference type="Pfam" id="PF00301">
    <property type="entry name" value="Rubredoxin"/>
    <property type="match status" value="1"/>
</dbReference>
<dbReference type="PANTHER" id="PTHR47627">
    <property type="entry name" value="RUBREDOXIN"/>
    <property type="match status" value="1"/>
</dbReference>
<reference evidence="10" key="1">
    <citation type="submission" date="2016-10" db="EMBL/GenBank/DDBJ databases">
        <authorList>
            <person name="Varghese N."/>
            <person name="Submissions S."/>
        </authorList>
    </citation>
    <scope>NUCLEOTIDE SEQUENCE [LARGE SCALE GENOMIC DNA]</scope>
    <source>
        <strain evidence="10">VPI 5359</strain>
    </source>
</reference>
<feature type="domain" description="Rubredoxin-like" evidence="8">
    <location>
        <begin position="4"/>
        <end position="55"/>
    </location>
</feature>
<feature type="binding site" evidence="7">
    <location>
        <position position="45"/>
    </location>
    <ligand>
        <name>Fe cation</name>
        <dbReference type="ChEBI" id="CHEBI:24875"/>
    </ligand>
</feature>
<comment type="cofactor">
    <cofactor evidence="6 7">
        <name>Fe(3+)</name>
        <dbReference type="ChEBI" id="CHEBI:29034"/>
    </cofactor>
    <text evidence="6 7">Binds 1 Fe(3+) ion per subunit.</text>
</comment>
<dbReference type="AlphaFoldDB" id="A0A1H3F8A1"/>
<evidence type="ECO:0000313" key="10">
    <source>
        <dbReference type="Proteomes" id="UP000199652"/>
    </source>
</evidence>
<keyword evidence="5 6" id="KW-0408">Iron</keyword>
<evidence type="ECO:0000256" key="2">
    <source>
        <dbReference type="ARBA" id="ARBA00022448"/>
    </source>
</evidence>
<evidence type="ECO:0000313" key="9">
    <source>
        <dbReference type="EMBL" id="SDX86588.1"/>
    </source>
</evidence>
<evidence type="ECO:0000256" key="3">
    <source>
        <dbReference type="ARBA" id="ARBA00022723"/>
    </source>
</evidence>
<comment type="similarity">
    <text evidence="1 6">Belongs to the rubredoxin family.</text>
</comment>
<sequence>MSAVDKYICVVCNYIYNPEEGDPAHGIPAGTPWEQVPEDWVCPWCQLGKEYFEKHDR</sequence>
<dbReference type="Proteomes" id="UP000199652">
    <property type="component" value="Unassembled WGS sequence"/>
</dbReference>
<evidence type="ECO:0000256" key="4">
    <source>
        <dbReference type="ARBA" id="ARBA00022982"/>
    </source>
</evidence>
<dbReference type="FunFam" id="2.20.28.10:FF:000001">
    <property type="entry name" value="Rubredoxin"/>
    <property type="match status" value="1"/>
</dbReference>
<accession>A0A1H3F8A1</accession>
<feature type="binding site" evidence="7">
    <location>
        <position position="9"/>
    </location>
    <ligand>
        <name>Fe cation</name>
        <dbReference type="ChEBI" id="CHEBI:24875"/>
    </ligand>
</feature>